<comment type="caution">
    <text evidence="3">The sequence shown here is derived from an EMBL/GenBank/DDBJ whole genome shotgun (WGS) entry which is preliminary data.</text>
</comment>
<dbReference type="SUPFAM" id="SSF52540">
    <property type="entry name" value="P-loop containing nucleoside triphosphate hydrolases"/>
    <property type="match status" value="1"/>
</dbReference>
<evidence type="ECO:0000259" key="1">
    <source>
        <dbReference type="Pfam" id="PF07755"/>
    </source>
</evidence>
<dbReference type="InterPro" id="IPR035402">
    <property type="entry name" value="DgcN-like_N"/>
</dbReference>
<dbReference type="PANTHER" id="PTHR40690:SF1">
    <property type="entry name" value="DUF1611 DOMAIN-CONTAINING PROTEIN"/>
    <property type="match status" value="1"/>
</dbReference>
<dbReference type="PANTHER" id="PTHR40690">
    <property type="entry name" value="GLL3100 PROTEIN"/>
    <property type="match status" value="1"/>
</dbReference>
<organism evidence="3 4">
    <name type="scientific">Eiseniibacteriota bacterium</name>
    <dbReference type="NCBI Taxonomy" id="2212470"/>
    <lineage>
        <taxon>Bacteria</taxon>
        <taxon>Candidatus Eiseniibacteriota</taxon>
    </lineage>
</organism>
<dbReference type="InterPro" id="IPR011669">
    <property type="entry name" value="DgcN-like"/>
</dbReference>
<evidence type="ECO:0000313" key="4">
    <source>
        <dbReference type="Proteomes" id="UP000317716"/>
    </source>
</evidence>
<accession>A0A538SQ21</accession>
<dbReference type="Pfam" id="PF07755">
    <property type="entry name" value="DUF1611"/>
    <property type="match status" value="1"/>
</dbReference>
<dbReference type="InterPro" id="IPR035086">
    <property type="entry name" value="DgcN-like_C"/>
</dbReference>
<feature type="domain" description="D-glutamate N-acetyltransferase-like C-terminal" evidence="1">
    <location>
        <begin position="141"/>
        <end position="343"/>
    </location>
</feature>
<dbReference type="Gene3D" id="3.40.50.300">
    <property type="entry name" value="P-loop containing nucleotide triphosphate hydrolases"/>
    <property type="match status" value="1"/>
</dbReference>
<dbReference type="Proteomes" id="UP000317716">
    <property type="component" value="Unassembled WGS sequence"/>
</dbReference>
<sequence length="359" mass="36902">MLGRRRRLALLAEGRFTPFDAKTAVGVLRYRPEQVVAVIDSTRAGRTAAECVGVGGAIPVVADAPAAAARGADSLAIGIAPQGGGLPEAWRAVVREALGRGWDVLSGLHVFLADDPELAAVAARHGGRILDLRRPPEHRIVAAARATELDAIVVLTVGSDCNVGKMTAALELARALEQRGARAAFVATGQTGIMIADRGVAVDAVVSDFAAGAIEDLVLGAGREAEVVIVEGQGALHHPGYSGVTLSLLAGSCPRAMILCHHAGRAAIRTAEGAPHEIPIPPLEELARAYETAAAWLRPARVVGVALNTLDLGEAAARAACEAAERELALPATDPVRFGAGPLADAVLALKGRTHAPHA</sequence>
<dbReference type="Pfam" id="PF17396">
    <property type="entry name" value="DUF1611_N"/>
    <property type="match status" value="1"/>
</dbReference>
<protein>
    <submittedName>
        <fullName evidence="3">DUF1611 domain-containing protein</fullName>
    </submittedName>
</protein>
<proteinExistence type="predicted"/>
<dbReference type="Gene3D" id="3.40.50.720">
    <property type="entry name" value="NAD(P)-binding Rossmann-like Domain"/>
    <property type="match status" value="1"/>
</dbReference>
<name>A0A538SQ21_UNCEI</name>
<dbReference type="EMBL" id="VBOS01000298">
    <property type="protein sequence ID" value="TMQ53460.1"/>
    <property type="molecule type" value="Genomic_DNA"/>
</dbReference>
<dbReference type="PIRSF" id="PIRSF026760">
    <property type="entry name" value="UCP026760"/>
    <property type="match status" value="1"/>
</dbReference>
<evidence type="ECO:0000313" key="3">
    <source>
        <dbReference type="EMBL" id="TMQ53460.1"/>
    </source>
</evidence>
<dbReference type="InterPro" id="IPR027417">
    <property type="entry name" value="P-loop_NTPase"/>
</dbReference>
<feature type="domain" description="D-glutamate N-acetyltransferase-like N-terminal" evidence="2">
    <location>
        <begin position="42"/>
        <end position="135"/>
    </location>
</feature>
<evidence type="ECO:0000259" key="2">
    <source>
        <dbReference type="Pfam" id="PF17396"/>
    </source>
</evidence>
<gene>
    <name evidence="3" type="ORF">E6K72_08410</name>
</gene>
<reference evidence="3 4" key="1">
    <citation type="journal article" date="2019" name="Nat. Microbiol.">
        <title>Mediterranean grassland soil C-N compound turnover is dependent on rainfall and depth, and is mediated by genomically divergent microorganisms.</title>
        <authorList>
            <person name="Diamond S."/>
            <person name="Andeer P.F."/>
            <person name="Li Z."/>
            <person name="Crits-Christoph A."/>
            <person name="Burstein D."/>
            <person name="Anantharaman K."/>
            <person name="Lane K.R."/>
            <person name="Thomas B.C."/>
            <person name="Pan C."/>
            <person name="Northen T.R."/>
            <person name="Banfield J.F."/>
        </authorList>
    </citation>
    <scope>NUCLEOTIDE SEQUENCE [LARGE SCALE GENOMIC DNA]</scope>
    <source>
        <strain evidence="3">WS_2</strain>
    </source>
</reference>
<dbReference type="AlphaFoldDB" id="A0A538SQ21"/>